<dbReference type="EMBL" id="MU825895">
    <property type="protein sequence ID" value="KAJ7383699.1"/>
    <property type="molecule type" value="Genomic_DNA"/>
</dbReference>
<proteinExistence type="predicted"/>
<evidence type="ECO:0000313" key="3">
    <source>
        <dbReference type="EMBL" id="KAJ7383699.1"/>
    </source>
</evidence>
<dbReference type="OrthoDB" id="5986059at2759"/>
<dbReference type="AlphaFoldDB" id="A0A9X0D3Q0"/>
<keyword evidence="4" id="KW-1185">Reference proteome</keyword>
<accession>A0A9X0D3Q0</accession>
<comment type="caution">
    <text evidence="3">The sequence shown here is derived from an EMBL/GenBank/DDBJ whole genome shotgun (WGS) entry which is preliminary data.</text>
</comment>
<dbReference type="InterPro" id="IPR011029">
    <property type="entry name" value="DEATH-like_dom_sf"/>
</dbReference>
<feature type="region of interest" description="Disordered" evidence="1">
    <location>
        <begin position="207"/>
        <end position="230"/>
    </location>
</feature>
<dbReference type="Gene3D" id="1.10.533.10">
    <property type="entry name" value="Death Domain, Fas"/>
    <property type="match status" value="1"/>
</dbReference>
<name>A0A9X0D3Q0_9CNID</name>
<gene>
    <name evidence="3" type="ORF">OS493_026229</name>
</gene>
<evidence type="ECO:0000256" key="2">
    <source>
        <dbReference type="SAM" id="Phobius"/>
    </source>
</evidence>
<keyword evidence="2" id="KW-0472">Membrane</keyword>
<organism evidence="3 4">
    <name type="scientific">Desmophyllum pertusum</name>
    <dbReference type="NCBI Taxonomy" id="174260"/>
    <lineage>
        <taxon>Eukaryota</taxon>
        <taxon>Metazoa</taxon>
        <taxon>Cnidaria</taxon>
        <taxon>Anthozoa</taxon>
        <taxon>Hexacorallia</taxon>
        <taxon>Scleractinia</taxon>
        <taxon>Caryophylliina</taxon>
        <taxon>Caryophylliidae</taxon>
        <taxon>Desmophyllum</taxon>
    </lineage>
</organism>
<reference evidence="3" key="1">
    <citation type="submission" date="2023-01" db="EMBL/GenBank/DDBJ databases">
        <title>Genome assembly of the deep-sea coral Lophelia pertusa.</title>
        <authorList>
            <person name="Herrera S."/>
            <person name="Cordes E."/>
        </authorList>
    </citation>
    <scope>NUCLEOTIDE SEQUENCE</scope>
    <source>
        <strain evidence="3">USNM1676648</strain>
        <tissue evidence="3">Polyp</tissue>
    </source>
</reference>
<feature type="transmembrane region" description="Helical" evidence="2">
    <location>
        <begin position="270"/>
        <end position="286"/>
    </location>
</feature>
<evidence type="ECO:0000256" key="1">
    <source>
        <dbReference type="SAM" id="MobiDB-lite"/>
    </source>
</evidence>
<protein>
    <submittedName>
        <fullName evidence="3">Uncharacterized protein</fullName>
    </submittedName>
</protein>
<keyword evidence="2" id="KW-1133">Transmembrane helix</keyword>
<keyword evidence="2" id="KW-0812">Transmembrane</keyword>
<dbReference type="Proteomes" id="UP001163046">
    <property type="component" value="Unassembled WGS sequence"/>
</dbReference>
<feature type="compositionally biased region" description="Acidic residues" evidence="1">
    <location>
        <begin position="210"/>
        <end position="221"/>
    </location>
</feature>
<sequence length="310" mass="35858">MQLDQSTMSRHQNPEDCERFLQEENALTPESSKIIVTYLRISERGLDEFLRLFPNSIRNDDNLHNILLYMRAHHILTRMITREYSNNCLFTNVERKVTELLAVVEQKDRHAFWFLAHSLKTKNRALYEFLHGPIQCCVCKEIKQKEMEEKLHFSDLPSDVTVLSVLKKALKEAIEEKCLIARTAVKNFADKRGRKIYTTISEETCTGEAADTETGDEDYNNDAEGLPLKNLPNETDEAKRVKNDVINPTKDLVPVSAEQQLCTVTRRKRAYKAAFVALSAVTLFTFHPLPAFDFLFLFIYCNFLIILITF</sequence>
<evidence type="ECO:0000313" key="4">
    <source>
        <dbReference type="Proteomes" id="UP001163046"/>
    </source>
</evidence>